<comment type="caution">
    <text evidence="8">The sequence shown here is derived from an EMBL/GenBank/DDBJ whole genome shotgun (WGS) entry which is preliminary data.</text>
</comment>
<dbReference type="SMART" id="SM00355">
    <property type="entry name" value="ZnF_C2H2"/>
    <property type="match status" value="5"/>
</dbReference>
<proteinExistence type="predicted"/>
<dbReference type="PROSITE" id="PS00028">
    <property type="entry name" value="ZINC_FINGER_C2H2_1"/>
    <property type="match status" value="4"/>
</dbReference>
<evidence type="ECO:0000256" key="6">
    <source>
        <dbReference type="SAM" id="MobiDB-lite"/>
    </source>
</evidence>
<feature type="region of interest" description="Disordered" evidence="6">
    <location>
        <begin position="142"/>
        <end position="162"/>
    </location>
</feature>
<evidence type="ECO:0000256" key="4">
    <source>
        <dbReference type="ARBA" id="ARBA00022833"/>
    </source>
</evidence>
<dbReference type="Proteomes" id="UP001345963">
    <property type="component" value="Unassembled WGS sequence"/>
</dbReference>
<dbReference type="Gene3D" id="3.30.160.60">
    <property type="entry name" value="Classic Zinc Finger"/>
    <property type="match status" value="4"/>
</dbReference>
<dbReference type="InterPro" id="IPR036236">
    <property type="entry name" value="Znf_C2H2_sf"/>
</dbReference>
<dbReference type="EMBL" id="JAHUTI010080734">
    <property type="protein sequence ID" value="MED6258540.1"/>
    <property type="molecule type" value="Genomic_DNA"/>
</dbReference>
<keyword evidence="1" id="KW-0479">Metal-binding</keyword>
<feature type="domain" description="C2H2-type" evidence="7">
    <location>
        <begin position="697"/>
        <end position="725"/>
    </location>
</feature>
<feature type="domain" description="C2H2-type" evidence="7">
    <location>
        <begin position="640"/>
        <end position="667"/>
    </location>
</feature>
<evidence type="ECO:0000256" key="1">
    <source>
        <dbReference type="ARBA" id="ARBA00022723"/>
    </source>
</evidence>
<keyword evidence="4" id="KW-0862">Zinc</keyword>
<evidence type="ECO:0000256" key="2">
    <source>
        <dbReference type="ARBA" id="ARBA00022737"/>
    </source>
</evidence>
<name>A0ABU7C9I8_9TELE</name>
<gene>
    <name evidence="8" type="ORF">ATANTOWER_008764</name>
</gene>
<protein>
    <recommendedName>
        <fullName evidence="7">C2H2-type domain-containing protein</fullName>
    </recommendedName>
</protein>
<dbReference type="SUPFAM" id="SSF57667">
    <property type="entry name" value="beta-beta-alpha zinc fingers"/>
    <property type="match status" value="2"/>
</dbReference>
<evidence type="ECO:0000256" key="5">
    <source>
        <dbReference type="PROSITE-ProRule" id="PRU00042"/>
    </source>
</evidence>
<feature type="region of interest" description="Disordered" evidence="6">
    <location>
        <begin position="719"/>
        <end position="740"/>
    </location>
</feature>
<accession>A0ABU7C9I8</accession>
<keyword evidence="2" id="KW-0677">Repeat</keyword>
<feature type="domain" description="C2H2-type" evidence="7">
    <location>
        <begin position="668"/>
        <end position="696"/>
    </location>
</feature>
<evidence type="ECO:0000259" key="7">
    <source>
        <dbReference type="PROSITE" id="PS50157"/>
    </source>
</evidence>
<organism evidence="8 9">
    <name type="scientific">Ataeniobius toweri</name>
    <dbReference type="NCBI Taxonomy" id="208326"/>
    <lineage>
        <taxon>Eukaryota</taxon>
        <taxon>Metazoa</taxon>
        <taxon>Chordata</taxon>
        <taxon>Craniata</taxon>
        <taxon>Vertebrata</taxon>
        <taxon>Euteleostomi</taxon>
        <taxon>Actinopterygii</taxon>
        <taxon>Neopterygii</taxon>
        <taxon>Teleostei</taxon>
        <taxon>Neoteleostei</taxon>
        <taxon>Acanthomorphata</taxon>
        <taxon>Ovalentaria</taxon>
        <taxon>Atherinomorphae</taxon>
        <taxon>Cyprinodontiformes</taxon>
        <taxon>Goodeidae</taxon>
        <taxon>Ataeniobius</taxon>
    </lineage>
</organism>
<dbReference type="InterPro" id="IPR013087">
    <property type="entry name" value="Znf_C2H2_type"/>
</dbReference>
<keyword evidence="3 5" id="KW-0863">Zinc-finger</keyword>
<keyword evidence="9" id="KW-1185">Reference proteome</keyword>
<dbReference type="PANTHER" id="PTHR23235:SF120">
    <property type="entry name" value="KRUPPEL-LIKE FACTOR 15"/>
    <property type="match status" value="1"/>
</dbReference>
<sequence>MSDHLMRGVRVQLTTTMDSVLRTAVFEVMRIFESALYNHKMEMVQKGEEIAQLTVKLQTAELKLKDFELRNPRGAEINKTQTESEDVPDAPGQSTTVPEIDVEVPDDWCAPLGYDTVTKQEEGFCPSADNCCINLQRSPVERRSKRISTKSENPKPTQDKWLPVCDKANWHPKTSGDLGKLLKGLNQDYCNLKGLDRLRKRKMSEGTFTDKEDSSKHKNKQGIHNANESKAAGPQELEIESRNKYSCGTCYRVFGTKPGLSVHVRSQRKCKGCKMVFCFRAISVKTVFVRYLFSVTEIRPIDERYRRISYLHMCRPISSSVIARFAAITSQLATVMDSLLAAAVCEIAKIFEGSLCEQQAELAQKAEEISRLRCRLEKVERRHEAKGGCTDEGEGNLRQQTPIGSEPEEVVCMLKEEVTGQEGASIKHERVRSRTVTVQATDRNVVSHTGHCSPKPDSSLLQAGEWLPGVNPTRGGSGLENLEPDGTDGSATASGSIGNDSSCFQRGFGSDETSNEGDDTSFAFLDQESENQNSEQGAGEKEAQPDLTPATSGETAWRTRDDRGGINHTRRITQFATRDPLRPQSNSQLLAARQTNALSHPTASSGGNGRPYSCPYCTKCFTYPSHQRRHLLRHTGVRLHPCQFCDKSFLTPSELTVHTRTHTGERPFGCTQCGKRFARSGNLRAHQRDVHMGKRPFACVECGKRFAHRGNLRVHNHRVHQGDPCYTDGQPEPDINQNTV</sequence>
<dbReference type="PROSITE" id="PS50157">
    <property type="entry name" value="ZINC_FINGER_C2H2_2"/>
    <property type="match status" value="4"/>
</dbReference>
<feature type="region of interest" description="Disordered" evidence="6">
    <location>
        <begin position="440"/>
        <end position="584"/>
    </location>
</feature>
<feature type="compositionally biased region" description="Polar residues" evidence="6">
    <location>
        <begin position="489"/>
        <end position="504"/>
    </location>
</feature>
<reference evidence="8 9" key="1">
    <citation type="submission" date="2021-07" db="EMBL/GenBank/DDBJ databases">
        <authorList>
            <person name="Palmer J.M."/>
        </authorList>
    </citation>
    <scope>NUCLEOTIDE SEQUENCE [LARGE SCALE GENOMIC DNA]</scope>
    <source>
        <strain evidence="8 9">AT_MEX2019</strain>
        <tissue evidence="8">Muscle</tissue>
    </source>
</reference>
<feature type="region of interest" description="Disordered" evidence="6">
    <location>
        <begin position="73"/>
        <end position="97"/>
    </location>
</feature>
<evidence type="ECO:0000313" key="8">
    <source>
        <dbReference type="EMBL" id="MED6258540.1"/>
    </source>
</evidence>
<evidence type="ECO:0000256" key="3">
    <source>
        <dbReference type="ARBA" id="ARBA00022771"/>
    </source>
</evidence>
<dbReference type="PANTHER" id="PTHR23235">
    <property type="entry name" value="KRUEPPEL-LIKE TRANSCRIPTION FACTOR"/>
    <property type="match status" value="1"/>
</dbReference>
<feature type="region of interest" description="Disordered" evidence="6">
    <location>
        <begin position="205"/>
        <end position="235"/>
    </location>
</feature>
<feature type="domain" description="C2H2-type" evidence="7">
    <location>
        <begin position="612"/>
        <end position="639"/>
    </location>
</feature>
<evidence type="ECO:0000313" key="9">
    <source>
        <dbReference type="Proteomes" id="UP001345963"/>
    </source>
</evidence>
<dbReference type="Pfam" id="PF00096">
    <property type="entry name" value="zf-C2H2"/>
    <property type="match status" value="4"/>
</dbReference>